<protein>
    <recommendedName>
        <fullName evidence="3">DDE-1 domain-containing protein</fullName>
    </recommendedName>
</protein>
<dbReference type="InterPro" id="IPR036397">
    <property type="entry name" value="RNaseH_sf"/>
</dbReference>
<dbReference type="InterPro" id="IPR050863">
    <property type="entry name" value="CenT-Element_Derived"/>
</dbReference>
<dbReference type="AlphaFoldDB" id="A0AAW1IV21"/>
<evidence type="ECO:0000313" key="2">
    <source>
        <dbReference type="Proteomes" id="UP001458880"/>
    </source>
</evidence>
<dbReference type="PANTHER" id="PTHR19303:SF74">
    <property type="entry name" value="POGO TRANSPOSABLE ELEMENT WITH KRAB DOMAIN"/>
    <property type="match status" value="1"/>
</dbReference>
<proteinExistence type="predicted"/>
<comment type="caution">
    <text evidence="1">The sequence shown here is derived from an EMBL/GenBank/DDBJ whole genome shotgun (WGS) entry which is preliminary data.</text>
</comment>
<keyword evidence="2" id="KW-1185">Reference proteome</keyword>
<dbReference type="EMBL" id="JASPKY010000539">
    <property type="protein sequence ID" value="KAK9693550.1"/>
    <property type="molecule type" value="Genomic_DNA"/>
</dbReference>
<dbReference type="Proteomes" id="UP001458880">
    <property type="component" value="Unassembled WGS sequence"/>
</dbReference>
<organism evidence="1 2">
    <name type="scientific">Popillia japonica</name>
    <name type="common">Japanese beetle</name>
    <dbReference type="NCBI Taxonomy" id="7064"/>
    <lineage>
        <taxon>Eukaryota</taxon>
        <taxon>Metazoa</taxon>
        <taxon>Ecdysozoa</taxon>
        <taxon>Arthropoda</taxon>
        <taxon>Hexapoda</taxon>
        <taxon>Insecta</taxon>
        <taxon>Pterygota</taxon>
        <taxon>Neoptera</taxon>
        <taxon>Endopterygota</taxon>
        <taxon>Coleoptera</taxon>
        <taxon>Polyphaga</taxon>
        <taxon>Scarabaeiformia</taxon>
        <taxon>Scarabaeidae</taxon>
        <taxon>Rutelinae</taxon>
        <taxon>Popillia</taxon>
    </lineage>
</organism>
<evidence type="ECO:0000313" key="1">
    <source>
        <dbReference type="EMBL" id="KAK9693550.1"/>
    </source>
</evidence>
<accession>A0AAW1IV21</accession>
<dbReference type="Gene3D" id="3.30.420.10">
    <property type="entry name" value="Ribonuclease H-like superfamily/Ribonuclease H"/>
    <property type="match status" value="1"/>
</dbReference>
<dbReference type="GO" id="GO:0003677">
    <property type="term" value="F:DNA binding"/>
    <property type="evidence" value="ECO:0007669"/>
    <property type="project" value="TreeGrafter"/>
</dbReference>
<gene>
    <name evidence="1" type="ORF">QE152_g34120</name>
</gene>
<reference evidence="1 2" key="1">
    <citation type="journal article" date="2024" name="BMC Genomics">
        <title>De novo assembly and annotation of Popillia japonica's genome with initial clues to its potential as an invasive pest.</title>
        <authorList>
            <person name="Cucini C."/>
            <person name="Boschi S."/>
            <person name="Funari R."/>
            <person name="Cardaioli E."/>
            <person name="Iannotti N."/>
            <person name="Marturano G."/>
            <person name="Paoli F."/>
            <person name="Bruttini M."/>
            <person name="Carapelli A."/>
            <person name="Frati F."/>
            <person name="Nardi F."/>
        </authorList>
    </citation>
    <scope>NUCLEOTIDE SEQUENCE [LARGE SCALE GENOMIC DNA]</scope>
    <source>
        <strain evidence="1">DMR45628</strain>
    </source>
</reference>
<evidence type="ECO:0008006" key="3">
    <source>
        <dbReference type="Google" id="ProtNLM"/>
    </source>
</evidence>
<name>A0AAW1IV21_POPJA</name>
<sequence>MGNAGNDGFFGKPGNIYNTDETGLQLNTRAGQVLAEKGSKSVPSISPSEKGETITVLACCNAERVHLPPYCVLNGENAKAEWADGMPPSSRNHFYPRKSPGKVLLIVDGHTSHTTNLETLQFAEDNDIILFCLPSHAYALLATA</sequence>
<dbReference type="GO" id="GO:0005634">
    <property type="term" value="C:nucleus"/>
    <property type="evidence" value="ECO:0007669"/>
    <property type="project" value="TreeGrafter"/>
</dbReference>
<dbReference type="PANTHER" id="PTHR19303">
    <property type="entry name" value="TRANSPOSON"/>
    <property type="match status" value="1"/>
</dbReference>